<feature type="transmembrane region" description="Helical" evidence="5">
    <location>
        <begin position="127"/>
        <end position="146"/>
    </location>
</feature>
<protein>
    <submittedName>
        <fullName evidence="6">MFS transporter</fullName>
    </submittedName>
</protein>
<dbReference type="GO" id="GO:0022857">
    <property type="term" value="F:transmembrane transporter activity"/>
    <property type="evidence" value="ECO:0007669"/>
    <property type="project" value="InterPro"/>
</dbReference>
<dbReference type="Pfam" id="PF07690">
    <property type="entry name" value="MFS_1"/>
    <property type="match status" value="1"/>
</dbReference>
<evidence type="ECO:0000256" key="2">
    <source>
        <dbReference type="ARBA" id="ARBA00022692"/>
    </source>
</evidence>
<comment type="subcellular location">
    <subcellularLocation>
        <location evidence="1">Membrane</location>
        <topology evidence="1">Multi-pass membrane protein</topology>
    </subcellularLocation>
</comment>
<dbReference type="GO" id="GO:0016020">
    <property type="term" value="C:membrane"/>
    <property type="evidence" value="ECO:0007669"/>
    <property type="project" value="UniProtKB-SubCell"/>
</dbReference>
<keyword evidence="2 5" id="KW-0812">Transmembrane</keyword>
<proteinExistence type="predicted"/>
<evidence type="ECO:0000256" key="3">
    <source>
        <dbReference type="ARBA" id="ARBA00022989"/>
    </source>
</evidence>
<name>A0A846ZEZ7_9ACTN</name>
<keyword evidence="4 5" id="KW-0472">Membrane</keyword>
<dbReference type="PANTHER" id="PTHR42718">
    <property type="entry name" value="MAJOR FACILITATOR SUPERFAMILY MULTIDRUG TRANSPORTER MFSC"/>
    <property type="match status" value="1"/>
</dbReference>
<evidence type="ECO:0000256" key="5">
    <source>
        <dbReference type="SAM" id="Phobius"/>
    </source>
</evidence>
<dbReference type="InterPro" id="IPR011701">
    <property type="entry name" value="MFS"/>
</dbReference>
<dbReference type="AlphaFoldDB" id="A0A846ZEZ7"/>
<dbReference type="InterPro" id="IPR036259">
    <property type="entry name" value="MFS_trans_sf"/>
</dbReference>
<reference evidence="6 7" key="1">
    <citation type="submission" date="2020-04" db="EMBL/GenBank/DDBJ databases">
        <title>MicrobeNet Type strains.</title>
        <authorList>
            <person name="Nicholson A.C."/>
        </authorList>
    </citation>
    <scope>NUCLEOTIDE SEQUENCE [LARGE SCALE GENOMIC DNA]</scope>
    <source>
        <strain evidence="6 7">ATCC BAA-277</strain>
    </source>
</reference>
<dbReference type="Gene3D" id="1.20.1250.20">
    <property type="entry name" value="MFS general substrate transporter like domains"/>
    <property type="match status" value="1"/>
</dbReference>
<accession>A0A846ZEZ7</accession>
<dbReference type="PANTHER" id="PTHR42718:SF49">
    <property type="entry name" value="EXPORT PROTEIN"/>
    <property type="match status" value="1"/>
</dbReference>
<dbReference type="Proteomes" id="UP000579250">
    <property type="component" value="Unassembled WGS sequence"/>
</dbReference>
<dbReference type="SUPFAM" id="SSF103473">
    <property type="entry name" value="MFS general substrate transporter"/>
    <property type="match status" value="1"/>
</dbReference>
<dbReference type="EMBL" id="JAAXPI010000091">
    <property type="protein sequence ID" value="NKZ08636.1"/>
    <property type="molecule type" value="Genomic_DNA"/>
</dbReference>
<evidence type="ECO:0000256" key="1">
    <source>
        <dbReference type="ARBA" id="ARBA00004141"/>
    </source>
</evidence>
<organism evidence="6 7">
    <name type="scientific">Actinomadura latina</name>
    <dbReference type="NCBI Taxonomy" id="163603"/>
    <lineage>
        <taxon>Bacteria</taxon>
        <taxon>Bacillati</taxon>
        <taxon>Actinomycetota</taxon>
        <taxon>Actinomycetes</taxon>
        <taxon>Streptosporangiales</taxon>
        <taxon>Thermomonosporaceae</taxon>
        <taxon>Actinomadura</taxon>
    </lineage>
</organism>
<feature type="transmembrane region" description="Helical" evidence="5">
    <location>
        <begin position="66"/>
        <end position="84"/>
    </location>
</feature>
<evidence type="ECO:0000313" key="7">
    <source>
        <dbReference type="Proteomes" id="UP000579250"/>
    </source>
</evidence>
<sequence length="170" mass="17293">MRRDAPATGRSACTRPRRAPLILGRIAHRFPSAALVAAGPLLTVVSTLLLAATYRTGSWPAMVPGFAVGGLGAIGNLVSSQVALESAPAERAGVAAGITNTAKQLGIAVGVAVLGVPYGLAGPGPMLVTAAALALLGALPALYFPIVRRSRRTPVKAPAETPRTRSDQTR</sequence>
<feature type="transmembrane region" description="Helical" evidence="5">
    <location>
        <begin position="33"/>
        <end position="54"/>
    </location>
</feature>
<evidence type="ECO:0000313" key="6">
    <source>
        <dbReference type="EMBL" id="NKZ08636.1"/>
    </source>
</evidence>
<keyword evidence="3 5" id="KW-1133">Transmembrane helix</keyword>
<evidence type="ECO:0000256" key="4">
    <source>
        <dbReference type="ARBA" id="ARBA00023136"/>
    </source>
</evidence>
<comment type="caution">
    <text evidence="6">The sequence shown here is derived from an EMBL/GenBank/DDBJ whole genome shotgun (WGS) entry which is preliminary data.</text>
</comment>
<keyword evidence="7" id="KW-1185">Reference proteome</keyword>
<gene>
    <name evidence="6" type="ORF">HGB48_33595</name>
</gene>